<dbReference type="InterPro" id="IPR013783">
    <property type="entry name" value="Ig-like_fold"/>
</dbReference>
<feature type="non-terminal residue" evidence="1">
    <location>
        <position position="1"/>
    </location>
</feature>
<dbReference type="AlphaFoldDB" id="X1IGW7"/>
<name>X1IGW7_9ZZZZ</name>
<accession>X1IGW7</accession>
<evidence type="ECO:0008006" key="2">
    <source>
        <dbReference type="Google" id="ProtNLM"/>
    </source>
</evidence>
<evidence type="ECO:0000313" key="1">
    <source>
        <dbReference type="EMBL" id="GAH68460.1"/>
    </source>
</evidence>
<dbReference type="Gene3D" id="2.60.40.10">
    <property type="entry name" value="Immunoglobulins"/>
    <property type="match status" value="2"/>
</dbReference>
<gene>
    <name evidence="1" type="ORF">S03H2_48938</name>
</gene>
<proteinExistence type="predicted"/>
<comment type="caution">
    <text evidence="1">The sequence shown here is derived from an EMBL/GenBank/DDBJ whole genome shotgun (WGS) entry which is preliminary data.</text>
</comment>
<dbReference type="InterPro" id="IPR035986">
    <property type="entry name" value="PKD_dom_sf"/>
</dbReference>
<organism evidence="1">
    <name type="scientific">marine sediment metagenome</name>
    <dbReference type="NCBI Taxonomy" id="412755"/>
    <lineage>
        <taxon>unclassified sequences</taxon>
        <taxon>metagenomes</taxon>
        <taxon>ecological metagenomes</taxon>
    </lineage>
</organism>
<reference evidence="1" key="1">
    <citation type="journal article" date="2014" name="Front. Microbiol.">
        <title>High frequency of phylogenetically diverse reductive dehalogenase-homologous genes in deep subseafloor sedimentary metagenomes.</title>
        <authorList>
            <person name="Kawai M."/>
            <person name="Futagami T."/>
            <person name="Toyoda A."/>
            <person name="Takaki Y."/>
            <person name="Nishi S."/>
            <person name="Hori S."/>
            <person name="Arai W."/>
            <person name="Tsubouchi T."/>
            <person name="Morono Y."/>
            <person name="Uchiyama I."/>
            <person name="Ito T."/>
            <person name="Fujiyama A."/>
            <person name="Inagaki F."/>
            <person name="Takami H."/>
        </authorList>
    </citation>
    <scope>NUCLEOTIDE SEQUENCE</scope>
    <source>
        <strain evidence="1">Expedition CK06-06</strain>
    </source>
</reference>
<protein>
    <recommendedName>
        <fullName evidence="2">PKD domain-containing protein</fullName>
    </recommendedName>
</protein>
<dbReference type="EMBL" id="BARU01030893">
    <property type="protein sequence ID" value="GAH68460.1"/>
    <property type="molecule type" value="Genomic_DNA"/>
</dbReference>
<dbReference type="SUPFAM" id="SSF49299">
    <property type="entry name" value="PKD domain"/>
    <property type="match status" value="1"/>
</dbReference>
<sequence length="256" mass="29121">TMNFNTTYYWKIVAWDNHGESAASPIWSFTTEIIPQNHPPDIPSNPDPLNHATGVDVIGIILNWTGGDPDPGDTLTYRLFIVRNHHGMIYSIPKPYYLGNQSFNLTVNWQIWVKDNHGVWAESPWWCFTTRGNNSPSEPVITGTVNGEAGTEYEYVFVSIDPDNDNVYYYIDWGDNTHEDWFGSYNSGEEATTVHSWEEGTYIVKIKAKDVYGAESDWGYLDVTMPVNQHQSSQSKYQQIIRNFICGVLHNIGGGR</sequence>